<dbReference type="AlphaFoldDB" id="A0A3P7E486"/>
<dbReference type="EMBL" id="UYWW01002206">
    <property type="protein sequence ID" value="VDM11517.1"/>
    <property type="molecule type" value="Genomic_DNA"/>
</dbReference>
<reference evidence="2 3" key="1">
    <citation type="submission" date="2018-11" db="EMBL/GenBank/DDBJ databases">
        <authorList>
            <consortium name="Pathogen Informatics"/>
        </authorList>
    </citation>
    <scope>NUCLEOTIDE SEQUENCE [LARGE SCALE GENOMIC DNA]</scope>
</reference>
<gene>
    <name evidence="2" type="ORF">WBA_LOCUS4903</name>
</gene>
<keyword evidence="1" id="KW-1133">Transmembrane helix</keyword>
<evidence type="ECO:0000313" key="2">
    <source>
        <dbReference type="EMBL" id="VDM11517.1"/>
    </source>
</evidence>
<sequence length="57" mass="6715">MLSMQIIILKRRNIPFLRHSLILSILLVDCLLLVGVCYFGFQCSMMRVAKPYFFFSK</sequence>
<name>A0A3P7E486_WUCBA</name>
<feature type="transmembrane region" description="Helical" evidence="1">
    <location>
        <begin position="21"/>
        <end position="41"/>
    </location>
</feature>
<dbReference type="Proteomes" id="UP000270924">
    <property type="component" value="Unassembled WGS sequence"/>
</dbReference>
<proteinExistence type="predicted"/>
<evidence type="ECO:0000313" key="3">
    <source>
        <dbReference type="Proteomes" id="UP000270924"/>
    </source>
</evidence>
<keyword evidence="3" id="KW-1185">Reference proteome</keyword>
<keyword evidence="1" id="KW-0812">Transmembrane</keyword>
<dbReference type="InParanoid" id="A0A3P7E486"/>
<accession>A0A3P7E486</accession>
<protein>
    <submittedName>
        <fullName evidence="2">Uncharacterized protein</fullName>
    </submittedName>
</protein>
<keyword evidence="1" id="KW-0472">Membrane</keyword>
<organism evidence="2 3">
    <name type="scientific">Wuchereria bancrofti</name>
    <dbReference type="NCBI Taxonomy" id="6293"/>
    <lineage>
        <taxon>Eukaryota</taxon>
        <taxon>Metazoa</taxon>
        <taxon>Ecdysozoa</taxon>
        <taxon>Nematoda</taxon>
        <taxon>Chromadorea</taxon>
        <taxon>Rhabditida</taxon>
        <taxon>Spirurina</taxon>
        <taxon>Spiruromorpha</taxon>
        <taxon>Filarioidea</taxon>
        <taxon>Onchocercidae</taxon>
        <taxon>Wuchereria</taxon>
    </lineage>
</organism>
<evidence type="ECO:0000256" key="1">
    <source>
        <dbReference type="SAM" id="Phobius"/>
    </source>
</evidence>